<name>A0ABR8YII8_9MICC</name>
<evidence type="ECO:0008006" key="3">
    <source>
        <dbReference type="Google" id="ProtNLM"/>
    </source>
</evidence>
<keyword evidence="2" id="KW-1185">Reference proteome</keyword>
<accession>A0ABR8YII8</accession>
<gene>
    <name evidence="1" type="ORF">H9638_09515</name>
</gene>
<dbReference type="Gene3D" id="3.40.1000.10">
    <property type="entry name" value="Mog1/PsbP, alpha/beta/alpha sandwich"/>
    <property type="match status" value="1"/>
</dbReference>
<dbReference type="Proteomes" id="UP000652763">
    <property type="component" value="Unassembled WGS sequence"/>
</dbReference>
<proteinExistence type="predicted"/>
<dbReference type="EMBL" id="JACSQC010000004">
    <property type="protein sequence ID" value="MBD8044043.1"/>
    <property type="molecule type" value="Genomic_DNA"/>
</dbReference>
<evidence type="ECO:0000313" key="2">
    <source>
        <dbReference type="Proteomes" id="UP000652763"/>
    </source>
</evidence>
<comment type="caution">
    <text evidence="1">The sequence shown here is derived from an EMBL/GenBank/DDBJ whole genome shotgun (WGS) entry which is preliminary data.</text>
</comment>
<evidence type="ECO:0000313" key="1">
    <source>
        <dbReference type="EMBL" id="MBD8044043.1"/>
    </source>
</evidence>
<organism evidence="1 2">
    <name type="scientific">Arthrobacter pullicola</name>
    <dbReference type="NCBI Taxonomy" id="2762224"/>
    <lineage>
        <taxon>Bacteria</taxon>
        <taxon>Bacillati</taxon>
        <taxon>Actinomycetota</taxon>
        <taxon>Actinomycetes</taxon>
        <taxon>Micrococcales</taxon>
        <taxon>Micrococcaceae</taxon>
        <taxon>Arthrobacter</taxon>
    </lineage>
</organism>
<dbReference type="RefSeq" id="WP_191746954.1">
    <property type="nucleotide sequence ID" value="NZ_JACSQC010000004.1"/>
</dbReference>
<reference evidence="1 2" key="1">
    <citation type="submission" date="2020-08" db="EMBL/GenBank/DDBJ databases">
        <title>A Genomic Blueprint of the Chicken Gut Microbiome.</title>
        <authorList>
            <person name="Gilroy R."/>
            <person name="Ravi A."/>
            <person name="Getino M."/>
            <person name="Pursley I."/>
            <person name="Horton D.L."/>
            <person name="Alikhan N.-F."/>
            <person name="Baker D."/>
            <person name="Gharbi K."/>
            <person name="Hall N."/>
            <person name="Watson M."/>
            <person name="Adriaenssens E.M."/>
            <person name="Foster-Nyarko E."/>
            <person name="Jarju S."/>
            <person name="Secka A."/>
            <person name="Antonio M."/>
            <person name="Oren A."/>
            <person name="Chaudhuri R."/>
            <person name="La Ragione R.M."/>
            <person name="Hildebrand F."/>
            <person name="Pallen M.J."/>
        </authorList>
    </citation>
    <scope>NUCLEOTIDE SEQUENCE [LARGE SCALE GENOMIC DNA]</scope>
    <source>
        <strain evidence="1 2">Sa2BUA2</strain>
    </source>
</reference>
<sequence>MSTALLNTGYLQLQVPAGWESSIETDTAVVRAPVNGGFRPNVTAHTQAFPGSVARAATEGIAGALAALDQVHILSCTLWPVPDTDGGRWIEYTYELQGTTLHLQQGLLLRSGLLTTFSATCRTSQLPAYGDHFAKVASSLRFTVAGTEPEGNTP</sequence>
<protein>
    <recommendedName>
        <fullName evidence="3">DUF1795 domain-containing protein</fullName>
    </recommendedName>
</protein>